<dbReference type="Proteomes" id="UP000198582">
    <property type="component" value="Unassembled WGS sequence"/>
</dbReference>
<dbReference type="STRING" id="394193.SAMN04489732_13256"/>
<sequence>MKKTLGRLAGAVLAGALISLAVTPSAMADDSAPVVTTSEAAPPASDAPVTDTPSSEPSTGQSTSDTPTSAGQPTDTGTPTGKPTGTGGPTSSGEPTKPTSSQPETTTPEEPYQDDIAYGVDLDGGQGIFVIACAAGEPTGVSSNDFDLVEGPHQDETDGRYWAWLVKRHDGASFDAGNVTAFWTCGGDKGGEQPVPPAGGAGAGSAGTTGGHGDSQVKYAPKGGVETGFGGMAA</sequence>
<feature type="compositionally biased region" description="Gly residues" evidence="1">
    <location>
        <begin position="199"/>
        <end position="213"/>
    </location>
</feature>
<accession>A0A1H8YNT9</accession>
<keyword evidence="2" id="KW-0732">Signal</keyword>
<evidence type="ECO:0000313" key="4">
    <source>
        <dbReference type="Proteomes" id="UP000198582"/>
    </source>
</evidence>
<feature type="region of interest" description="Disordered" evidence="1">
    <location>
        <begin position="188"/>
        <end position="224"/>
    </location>
</feature>
<dbReference type="EMBL" id="FOEF01000032">
    <property type="protein sequence ID" value="SEP53875.1"/>
    <property type="molecule type" value="Genomic_DNA"/>
</dbReference>
<keyword evidence="4" id="KW-1185">Reference proteome</keyword>
<evidence type="ECO:0000313" key="3">
    <source>
        <dbReference type="EMBL" id="SEP53875.1"/>
    </source>
</evidence>
<feature type="chain" id="PRO_5011463268" description="Secreted protein" evidence="2">
    <location>
        <begin position="29"/>
        <end position="234"/>
    </location>
</feature>
<protein>
    <recommendedName>
        <fullName evidence="5">Secreted protein</fullName>
    </recommendedName>
</protein>
<dbReference type="AlphaFoldDB" id="A0A1H8YNT9"/>
<evidence type="ECO:0000256" key="2">
    <source>
        <dbReference type="SAM" id="SignalP"/>
    </source>
</evidence>
<feature type="compositionally biased region" description="Low complexity" evidence="1">
    <location>
        <begin position="73"/>
        <end position="83"/>
    </location>
</feature>
<reference evidence="3 4" key="1">
    <citation type="submission" date="2016-10" db="EMBL/GenBank/DDBJ databases">
        <authorList>
            <person name="de Groot N.N."/>
        </authorList>
    </citation>
    <scope>NUCLEOTIDE SEQUENCE [LARGE SCALE GENOMIC DNA]</scope>
    <source>
        <strain evidence="3 4">DSM 44993</strain>
    </source>
</reference>
<dbReference type="OrthoDB" id="3637515at2"/>
<evidence type="ECO:0008006" key="5">
    <source>
        <dbReference type="Google" id="ProtNLM"/>
    </source>
</evidence>
<gene>
    <name evidence="3" type="ORF">SAMN04489732_13256</name>
</gene>
<feature type="compositionally biased region" description="Polar residues" evidence="1">
    <location>
        <begin position="51"/>
        <end position="72"/>
    </location>
</feature>
<organism evidence="3 4">
    <name type="scientific">Amycolatopsis saalfeldensis</name>
    <dbReference type="NCBI Taxonomy" id="394193"/>
    <lineage>
        <taxon>Bacteria</taxon>
        <taxon>Bacillati</taxon>
        <taxon>Actinomycetota</taxon>
        <taxon>Actinomycetes</taxon>
        <taxon>Pseudonocardiales</taxon>
        <taxon>Pseudonocardiaceae</taxon>
        <taxon>Amycolatopsis</taxon>
    </lineage>
</organism>
<feature type="signal peptide" evidence="2">
    <location>
        <begin position="1"/>
        <end position="28"/>
    </location>
</feature>
<feature type="compositionally biased region" description="Low complexity" evidence="1">
    <location>
        <begin position="91"/>
        <end position="110"/>
    </location>
</feature>
<feature type="region of interest" description="Disordered" evidence="1">
    <location>
        <begin position="31"/>
        <end position="120"/>
    </location>
</feature>
<name>A0A1H8YNT9_9PSEU</name>
<dbReference type="RefSeq" id="WP_091628797.1">
    <property type="nucleotide sequence ID" value="NZ_FOEF01000032.1"/>
</dbReference>
<proteinExistence type="predicted"/>
<evidence type="ECO:0000256" key="1">
    <source>
        <dbReference type="SAM" id="MobiDB-lite"/>
    </source>
</evidence>